<feature type="signal peptide" evidence="1">
    <location>
        <begin position="1"/>
        <end position="25"/>
    </location>
</feature>
<dbReference type="InterPro" id="IPR036280">
    <property type="entry name" value="Multihaem_cyt_sf"/>
</dbReference>
<evidence type="ECO:0000256" key="1">
    <source>
        <dbReference type="SAM" id="SignalP"/>
    </source>
</evidence>
<dbReference type="Pfam" id="PF17957">
    <property type="entry name" value="Big_7"/>
    <property type="match status" value="1"/>
</dbReference>
<dbReference type="Gene3D" id="2.60.40.10">
    <property type="entry name" value="Immunoglobulins"/>
    <property type="match status" value="1"/>
</dbReference>
<reference evidence="3" key="1">
    <citation type="submission" date="2017-09" db="EMBL/GenBank/DDBJ databases">
        <title>Depth-based differentiation of microbial function through sediment-hosted aquifers and enrichment of novel symbionts in the deep terrestrial subsurface.</title>
        <authorList>
            <person name="Probst A.J."/>
            <person name="Ladd B."/>
            <person name="Jarett J.K."/>
            <person name="Geller-Mcgrath D.E."/>
            <person name="Sieber C.M.K."/>
            <person name="Emerson J.B."/>
            <person name="Anantharaman K."/>
            <person name="Thomas B.C."/>
            <person name="Malmstrom R."/>
            <person name="Stieglmeier M."/>
            <person name="Klingl A."/>
            <person name="Woyke T."/>
            <person name="Ryan C.M."/>
            <person name="Banfield J.F."/>
        </authorList>
    </citation>
    <scope>NUCLEOTIDE SEQUENCE [LARGE SCALE GENOMIC DNA]</scope>
</reference>
<evidence type="ECO:0000313" key="2">
    <source>
        <dbReference type="EMBL" id="PIZ40354.1"/>
    </source>
</evidence>
<protein>
    <submittedName>
        <fullName evidence="2">Uncharacterized protein</fullName>
    </submittedName>
</protein>
<name>A0A2M7T8T2_9ACTN</name>
<dbReference type="InterPro" id="IPR013783">
    <property type="entry name" value="Ig-like_fold"/>
</dbReference>
<evidence type="ECO:0000313" key="3">
    <source>
        <dbReference type="Proteomes" id="UP000230956"/>
    </source>
</evidence>
<organism evidence="2 3">
    <name type="scientific">Candidatus Aquicultor secundus</name>
    <dbReference type="NCBI Taxonomy" id="1973895"/>
    <lineage>
        <taxon>Bacteria</taxon>
        <taxon>Bacillati</taxon>
        <taxon>Actinomycetota</taxon>
        <taxon>Candidatus Aquicultoria</taxon>
        <taxon>Candidatus Aquicultorales</taxon>
        <taxon>Candidatus Aquicultoraceae</taxon>
        <taxon>Candidatus Aquicultor</taxon>
    </lineage>
</organism>
<keyword evidence="1" id="KW-0732">Signal</keyword>
<sequence length="538" mass="56968">MKKRVLVLALALIMVLALSVSIAFAGKAPSPTVSITAPANGATVSGATVAISADCASGGSGYTVTGVTYAVDGGTAVAMTGPNGAASGTWTANWNSTGVADGSHTIAVTATNSRRKATTSSVTVNVSNGGGSGTGAYALLAYNDLGMHCACPNTDYMILLPPFNTVRAQVIKRMSSSPEVVTSGITVEYDSVENTEQNLLQDAEYVKWLDNAEHYFPGCGISRTNIVGLTGNRLDGQMKVDGNNWIADGIPNYPAIDPNGLLDYFGQKRNPYLTVNVTAKDTAGTVLAKTSTVVPVSFGGCCNCHYKLAQDVLGVSNPTQDQSFKVMCDAHLRDTGVNIYAMKPVRCSTCHADPAVGENTNKNCTTTFSQALHVFHANNAKVKTYAPNIDNDCYQCHPDATSVKCYRGVHQNSGYDSDLTLWCSDCHGTILNRKDRTDYSTPWKYNSLPKCGQSDCHTGSYTENASTASLFGLYLSSSGHKSDRIDCLTCHGSPHSELPSTMSKDNAQNLAVQNDSRAIGVCDTCHIGKGTTWKVPPH</sequence>
<gene>
    <name evidence="2" type="ORF">COY37_04110</name>
</gene>
<dbReference type="RefSeq" id="WP_286677741.1">
    <property type="nucleotide sequence ID" value="NZ_MNXI01000029.1"/>
</dbReference>
<dbReference type="EMBL" id="PFNG01000093">
    <property type="protein sequence ID" value="PIZ40354.1"/>
    <property type="molecule type" value="Genomic_DNA"/>
</dbReference>
<accession>A0A2M7T8T2</accession>
<comment type="caution">
    <text evidence="2">The sequence shown here is derived from an EMBL/GenBank/DDBJ whole genome shotgun (WGS) entry which is preliminary data.</text>
</comment>
<feature type="chain" id="PRO_5014889318" evidence="1">
    <location>
        <begin position="26"/>
        <end position="538"/>
    </location>
</feature>
<dbReference type="GO" id="GO:0005975">
    <property type="term" value="P:carbohydrate metabolic process"/>
    <property type="evidence" value="ECO:0007669"/>
    <property type="project" value="UniProtKB-ARBA"/>
</dbReference>
<proteinExistence type="predicted"/>
<dbReference type="SUPFAM" id="SSF48695">
    <property type="entry name" value="Multiheme cytochromes"/>
    <property type="match status" value="1"/>
</dbReference>
<dbReference type="AlphaFoldDB" id="A0A2M7T8T2"/>
<dbReference type="Proteomes" id="UP000230956">
    <property type="component" value="Unassembled WGS sequence"/>
</dbReference>